<name>A0AC34GKP3_9BILA</name>
<organism evidence="1 2">
    <name type="scientific">Panagrolaimus sp. ES5</name>
    <dbReference type="NCBI Taxonomy" id="591445"/>
    <lineage>
        <taxon>Eukaryota</taxon>
        <taxon>Metazoa</taxon>
        <taxon>Ecdysozoa</taxon>
        <taxon>Nematoda</taxon>
        <taxon>Chromadorea</taxon>
        <taxon>Rhabditida</taxon>
        <taxon>Tylenchina</taxon>
        <taxon>Panagrolaimomorpha</taxon>
        <taxon>Panagrolaimoidea</taxon>
        <taxon>Panagrolaimidae</taxon>
        <taxon>Panagrolaimus</taxon>
    </lineage>
</organism>
<protein>
    <submittedName>
        <fullName evidence="2">Uncharacterized protein</fullName>
    </submittedName>
</protein>
<accession>A0AC34GKP3</accession>
<dbReference type="Proteomes" id="UP000887579">
    <property type="component" value="Unplaced"/>
</dbReference>
<dbReference type="WBParaSite" id="ES5_v2.g30235.t1">
    <property type="protein sequence ID" value="ES5_v2.g30235.t1"/>
    <property type="gene ID" value="ES5_v2.g30235"/>
</dbReference>
<proteinExistence type="predicted"/>
<evidence type="ECO:0000313" key="2">
    <source>
        <dbReference type="WBParaSite" id="ES5_v2.g30235.t1"/>
    </source>
</evidence>
<reference evidence="2" key="1">
    <citation type="submission" date="2022-11" db="UniProtKB">
        <authorList>
            <consortium name="WormBaseParasite"/>
        </authorList>
    </citation>
    <scope>IDENTIFICATION</scope>
</reference>
<sequence>MNFKFRVLKADAPECREKHLYNKDDSKTFLRHTCTTTKCDKFPPELLLQQFECQHLKDKSYADKNEKIPKNAKNDSWICYVQINDYYEKPQINAGHLNFNDTKFKSKIKECHDNGIYDSNFCCVNIVNINQTDSNCTVEKQRVRFEETKAAIENPSESGNSNNNHG</sequence>
<evidence type="ECO:0000313" key="1">
    <source>
        <dbReference type="Proteomes" id="UP000887579"/>
    </source>
</evidence>